<dbReference type="Proteomes" id="UP000241203">
    <property type="component" value="Unassembled WGS sequence"/>
</dbReference>
<protein>
    <recommendedName>
        <fullName evidence="6">DUF3137 domain-containing protein</fullName>
    </recommendedName>
</protein>
<keyword evidence="1" id="KW-1133">Transmembrane helix</keyword>
<dbReference type="AlphaFoldDB" id="A0A2P8GYE5"/>
<comment type="caution">
    <text evidence="2">The sequence shown here is derived from an EMBL/GenBank/DDBJ whole genome shotgun (WGS) entry which is preliminary data.</text>
</comment>
<evidence type="ECO:0000313" key="2">
    <source>
        <dbReference type="EMBL" id="PSL38988.1"/>
    </source>
</evidence>
<dbReference type="RefSeq" id="WP_106563918.1">
    <property type="nucleotide sequence ID" value="NZ_PYAU01000001.1"/>
</dbReference>
<reference evidence="3 5" key="2">
    <citation type="submission" date="2018-12" db="EMBL/GenBank/DDBJ databases">
        <authorList>
            <person name="hu s."/>
            <person name="Xu Y."/>
            <person name="Xu B."/>
            <person name="Li F."/>
        </authorList>
    </citation>
    <scope>NUCLEOTIDE SEQUENCE [LARGE SCALE GENOMIC DNA]</scope>
    <source>
        <strain evidence="3 5">KSW2-17</strain>
    </source>
</reference>
<gene>
    <name evidence="2" type="ORF">CLV49_2619</name>
    <name evidence="3" type="ORF">ELQ93_06130</name>
</gene>
<evidence type="ECO:0000313" key="4">
    <source>
        <dbReference type="Proteomes" id="UP000241203"/>
    </source>
</evidence>
<accession>A0A2P8GYE5</accession>
<evidence type="ECO:0008006" key="6">
    <source>
        <dbReference type="Google" id="ProtNLM"/>
    </source>
</evidence>
<evidence type="ECO:0000256" key="1">
    <source>
        <dbReference type="SAM" id="Phobius"/>
    </source>
</evidence>
<evidence type="ECO:0000313" key="5">
    <source>
        <dbReference type="Proteomes" id="UP000268291"/>
    </source>
</evidence>
<name>A0A2P8GYE5_9MICO</name>
<dbReference type="OrthoDB" id="5054050at2"/>
<sequence>MRSEPDTRALDGTVSRAEVAEFRRREASSRRWNDMTGLAMGAIVVIGVLVGGVPLLGILLTATSGGFEPAALLFPVVVFGAATLAVLLARHVGWVSWTRRLRLYRFAEANGFRYDEPADSVDYPGAAFDVGSSRSRDACFRSVDGPLVEFGSYQWTVGSGKSRRTYRIGYAAMRLERPLPHMVLDARGNNGLFGAGIIPFAFDRDQVLSLEGDFDRFFTLYCPNRYERDALYVFTPDVMALLVDDSSRLDVEIVDDWVFFYSTIPFEFTDAREWRSLFRIHDTLVAKLHRSAGRYRDERVPGQDPASVLSNASLGALSGAAPSSAAGVGAPSPAPRRYVVGSGGRRLRRGTPWLAIIVTVTIGVAWLALQFIR</sequence>
<organism evidence="2 4">
    <name type="scientific">Labedella gwakjiensis</name>
    <dbReference type="NCBI Taxonomy" id="390269"/>
    <lineage>
        <taxon>Bacteria</taxon>
        <taxon>Bacillati</taxon>
        <taxon>Actinomycetota</taxon>
        <taxon>Actinomycetes</taxon>
        <taxon>Micrococcales</taxon>
        <taxon>Microbacteriaceae</taxon>
        <taxon>Labedella</taxon>
    </lineage>
</organism>
<dbReference type="Proteomes" id="UP000268291">
    <property type="component" value="Unassembled WGS sequence"/>
</dbReference>
<dbReference type="EMBL" id="PYAU01000001">
    <property type="protein sequence ID" value="PSL38988.1"/>
    <property type="molecule type" value="Genomic_DNA"/>
</dbReference>
<feature type="transmembrane region" description="Helical" evidence="1">
    <location>
        <begin position="38"/>
        <end position="60"/>
    </location>
</feature>
<reference evidence="2 4" key="1">
    <citation type="submission" date="2018-03" db="EMBL/GenBank/DDBJ databases">
        <title>Genomic Encyclopedia of Archaeal and Bacterial Type Strains, Phase II (KMG-II): from individual species to whole genera.</title>
        <authorList>
            <person name="Goeker M."/>
        </authorList>
    </citation>
    <scope>NUCLEOTIDE SEQUENCE [LARGE SCALE GENOMIC DNA]</scope>
    <source>
        <strain evidence="2 4">DSM 21548</strain>
    </source>
</reference>
<keyword evidence="5" id="KW-1185">Reference proteome</keyword>
<keyword evidence="1" id="KW-0812">Transmembrane</keyword>
<evidence type="ECO:0000313" key="3">
    <source>
        <dbReference type="EMBL" id="RUQ86557.1"/>
    </source>
</evidence>
<feature type="transmembrane region" description="Helical" evidence="1">
    <location>
        <begin position="353"/>
        <end position="372"/>
    </location>
</feature>
<dbReference type="EMBL" id="RZGY01000001">
    <property type="protein sequence ID" value="RUQ86557.1"/>
    <property type="molecule type" value="Genomic_DNA"/>
</dbReference>
<feature type="transmembrane region" description="Helical" evidence="1">
    <location>
        <begin position="72"/>
        <end position="92"/>
    </location>
</feature>
<keyword evidence="1" id="KW-0472">Membrane</keyword>
<proteinExistence type="predicted"/>